<dbReference type="PROSITE" id="PS50181">
    <property type="entry name" value="FBOX"/>
    <property type="match status" value="1"/>
</dbReference>
<reference evidence="2" key="1">
    <citation type="submission" date="2020-11" db="EMBL/GenBank/DDBJ databases">
        <authorList>
            <consortium name="DOE Joint Genome Institute"/>
            <person name="Ahrendt S."/>
            <person name="Riley R."/>
            <person name="Andreopoulos W."/>
            <person name="Labutti K."/>
            <person name="Pangilinan J."/>
            <person name="Ruiz-Duenas F.J."/>
            <person name="Barrasa J.M."/>
            <person name="Sanchez-Garcia M."/>
            <person name="Camarero S."/>
            <person name="Miyauchi S."/>
            <person name="Serrano A."/>
            <person name="Linde D."/>
            <person name="Babiker R."/>
            <person name="Drula E."/>
            <person name="Ayuso-Fernandez I."/>
            <person name="Pacheco R."/>
            <person name="Padilla G."/>
            <person name="Ferreira P."/>
            <person name="Barriuso J."/>
            <person name="Kellner H."/>
            <person name="Castanera R."/>
            <person name="Alfaro M."/>
            <person name="Ramirez L."/>
            <person name="Pisabarro A.G."/>
            <person name="Kuo A."/>
            <person name="Tritt A."/>
            <person name="Lipzen A."/>
            <person name="He G."/>
            <person name="Yan M."/>
            <person name="Ng V."/>
            <person name="Cullen D."/>
            <person name="Martin F."/>
            <person name="Rosso M.-N."/>
            <person name="Henrissat B."/>
            <person name="Hibbett D."/>
            <person name="Martinez A.T."/>
            <person name="Grigoriev I.V."/>
        </authorList>
    </citation>
    <scope>NUCLEOTIDE SEQUENCE</scope>
    <source>
        <strain evidence="2">MF-IS2</strain>
    </source>
</reference>
<accession>A0A9P6C570</accession>
<dbReference type="Proteomes" id="UP000807342">
    <property type="component" value="Unassembled WGS sequence"/>
</dbReference>
<name>A0A9P6C570_9AGAR</name>
<organism evidence="2 3">
    <name type="scientific">Macrolepiota fuliginosa MF-IS2</name>
    <dbReference type="NCBI Taxonomy" id="1400762"/>
    <lineage>
        <taxon>Eukaryota</taxon>
        <taxon>Fungi</taxon>
        <taxon>Dikarya</taxon>
        <taxon>Basidiomycota</taxon>
        <taxon>Agaricomycotina</taxon>
        <taxon>Agaricomycetes</taxon>
        <taxon>Agaricomycetidae</taxon>
        <taxon>Agaricales</taxon>
        <taxon>Agaricineae</taxon>
        <taxon>Agaricaceae</taxon>
        <taxon>Macrolepiota</taxon>
    </lineage>
</organism>
<keyword evidence="3" id="KW-1185">Reference proteome</keyword>
<dbReference type="SUPFAM" id="SSF81383">
    <property type="entry name" value="F-box domain"/>
    <property type="match status" value="1"/>
</dbReference>
<feature type="domain" description="F-box" evidence="1">
    <location>
        <begin position="1"/>
        <end position="46"/>
    </location>
</feature>
<evidence type="ECO:0000313" key="2">
    <source>
        <dbReference type="EMBL" id="KAF9448928.1"/>
    </source>
</evidence>
<dbReference type="EMBL" id="MU151145">
    <property type="protein sequence ID" value="KAF9448928.1"/>
    <property type="molecule type" value="Genomic_DNA"/>
</dbReference>
<dbReference type="OrthoDB" id="3211970at2759"/>
<dbReference type="Gene3D" id="1.20.1280.50">
    <property type="match status" value="1"/>
</dbReference>
<evidence type="ECO:0000259" key="1">
    <source>
        <dbReference type="PROSITE" id="PS50181"/>
    </source>
</evidence>
<dbReference type="AlphaFoldDB" id="A0A9P6C570"/>
<dbReference type="InterPro" id="IPR036047">
    <property type="entry name" value="F-box-like_dom_sf"/>
</dbReference>
<comment type="caution">
    <text evidence="2">The sequence shown here is derived from an EMBL/GenBank/DDBJ whole genome shotgun (WGS) entry which is preliminary data.</text>
</comment>
<gene>
    <name evidence="2" type="ORF">P691DRAFT_813357</name>
</gene>
<protein>
    <recommendedName>
        <fullName evidence="1">F-box domain-containing protein</fullName>
    </recommendedName>
</protein>
<sequence length="513" mass="58421">MIFTDLPPEILLKVITLLELGDVARIRQSCKQLRDITQDKFIWVSLLKNQRWNHPIPPWFDFYESLAAPANPSTVELEHAVVTTHRIARAWPCPRSPPLKAHPRLGDMLFMLEMYLDRWLLVIYAEGLVYLWDTQANPMTPPGRLGTTSRARICAKLMDEDKDRQGRWTSCAAQVTEDGQKLVVLLNLKAPPALCRVYEVALKPDASFKLLMTVRLSTPEIIRSISFSDNMLILSRGSAINLVDIAKKPRRDLLVLSPYSEDLEDMWNGTIEIRVFNRYLFAFKARSIEVHDMDHLLETTHREFTAIPFAKHFFHNMTFRDVRISTPIISFDPCLEIKFQVFSYDVLQGLFDFGICLQIRPEDPPVFTVALLNIYALANHVASQFSRILTGPDLLTPSPTPTNEMRSPFRQTNLSSRGFLSAYALGPRAKRAVWVERIRGSTLREIQVWNDSSTPEDEQIVDGPPGEIERVAVYTISSPDLREDVIRCALSESMGLIVLGNRAGEIFLLDLDA</sequence>
<dbReference type="InterPro" id="IPR001810">
    <property type="entry name" value="F-box_dom"/>
</dbReference>
<proteinExistence type="predicted"/>
<evidence type="ECO:0000313" key="3">
    <source>
        <dbReference type="Proteomes" id="UP000807342"/>
    </source>
</evidence>
<dbReference type="Pfam" id="PF12937">
    <property type="entry name" value="F-box-like"/>
    <property type="match status" value="1"/>
</dbReference>